<sequence>MAITTSKLLAHTLREFRYQLSLSQVDVAKLAAVKQTTISAFENNPDATKLETFFKILSALELELSIQPRPKIKQNSEEVINNTNNNIDEDW</sequence>
<dbReference type="SMART" id="SM00530">
    <property type="entry name" value="HTH_XRE"/>
    <property type="match status" value="1"/>
</dbReference>
<gene>
    <name evidence="2" type="ORF">QV09_07470</name>
</gene>
<dbReference type="CDD" id="cd00093">
    <property type="entry name" value="HTH_XRE"/>
    <property type="match status" value="1"/>
</dbReference>
<dbReference type="EMBL" id="JTJU01000041">
    <property type="protein sequence ID" value="OBX09712.1"/>
    <property type="molecule type" value="Genomic_DNA"/>
</dbReference>
<proteinExistence type="predicted"/>
<evidence type="ECO:0000259" key="1">
    <source>
        <dbReference type="PROSITE" id="PS50943"/>
    </source>
</evidence>
<name>A0AB36E1S6_9PAST</name>
<dbReference type="PROSITE" id="PS50943">
    <property type="entry name" value="HTH_CROC1"/>
    <property type="match status" value="1"/>
</dbReference>
<dbReference type="InterPro" id="IPR010982">
    <property type="entry name" value="Lambda_DNA-bd_dom_sf"/>
</dbReference>
<dbReference type="Gene3D" id="1.10.260.40">
    <property type="entry name" value="lambda repressor-like DNA-binding domains"/>
    <property type="match status" value="1"/>
</dbReference>
<dbReference type="Proteomes" id="UP000092527">
    <property type="component" value="Unassembled WGS sequence"/>
</dbReference>
<dbReference type="SUPFAM" id="SSF47413">
    <property type="entry name" value="lambda repressor-like DNA-binding domains"/>
    <property type="match status" value="1"/>
</dbReference>
<evidence type="ECO:0000313" key="3">
    <source>
        <dbReference type="Proteomes" id="UP000092527"/>
    </source>
</evidence>
<evidence type="ECO:0000313" key="2">
    <source>
        <dbReference type="EMBL" id="OBX09712.1"/>
    </source>
</evidence>
<dbReference type="InterPro" id="IPR001387">
    <property type="entry name" value="Cro/C1-type_HTH"/>
</dbReference>
<dbReference type="RefSeq" id="WP_066112874.1">
    <property type="nucleotide sequence ID" value="NZ_CP103875.1"/>
</dbReference>
<organism evidence="2 3">
    <name type="scientific">Gallibacterium salpingitidis</name>
    <dbReference type="NCBI Taxonomy" id="505341"/>
    <lineage>
        <taxon>Bacteria</taxon>
        <taxon>Pseudomonadati</taxon>
        <taxon>Pseudomonadota</taxon>
        <taxon>Gammaproteobacteria</taxon>
        <taxon>Pasteurellales</taxon>
        <taxon>Pasteurellaceae</taxon>
        <taxon>Gallibacterium</taxon>
    </lineage>
</organism>
<dbReference type="Pfam" id="PF01381">
    <property type="entry name" value="HTH_3"/>
    <property type="match status" value="1"/>
</dbReference>
<reference evidence="2 3" key="1">
    <citation type="submission" date="2014-11" db="EMBL/GenBank/DDBJ databases">
        <title>Pan-genome of Gallibacterium spp.</title>
        <authorList>
            <person name="Kudirkiene E."/>
            <person name="Bojesen A.M."/>
        </authorList>
    </citation>
    <scope>NUCLEOTIDE SEQUENCE [LARGE SCALE GENOMIC DNA]</scope>
    <source>
        <strain evidence="2 3">18469/18</strain>
    </source>
</reference>
<protein>
    <recommendedName>
        <fullName evidence="1">HTH cro/C1-type domain-containing protein</fullName>
    </recommendedName>
</protein>
<comment type="caution">
    <text evidence="2">The sequence shown here is derived from an EMBL/GenBank/DDBJ whole genome shotgun (WGS) entry which is preliminary data.</text>
</comment>
<feature type="domain" description="HTH cro/C1-type" evidence="1">
    <location>
        <begin position="13"/>
        <end position="67"/>
    </location>
</feature>
<dbReference type="AlphaFoldDB" id="A0AB36E1S6"/>
<dbReference type="GO" id="GO:0003677">
    <property type="term" value="F:DNA binding"/>
    <property type="evidence" value="ECO:0007669"/>
    <property type="project" value="InterPro"/>
</dbReference>
<accession>A0AB36E1S6</accession>